<dbReference type="InterPro" id="IPR006894">
    <property type="entry name" value="HupH_Hydgase_express_prot_C"/>
</dbReference>
<dbReference type="AlphaFoldDB" id="A0A1E2UTF5"/>
<dbReference type="Pfam" id="PF04809">
    <property type="entry name" value="HupH_C"/>
    <property type="match status" value="1"/>
</dbReference>
<accession>A0A1E2UTF5</accession>
<dbReference type="EMBL" id="LVJZ01000003">
    <property type="protein sequence ID" value="ODB97961.1"/>
    <property type="molecule type" value="Genomic_DNA"/>
</dbReference>
<reference evidence="3 4" key="1">
    <citation type="submission" date="2016-03" db="EMBL/GenBank/DDBJ databases">
        <title>Chemosynthetic sulphur-oxidizing symbionts of marine invertebrate animals are capable of nitrogen fixation.</title>
        <authorList>
            <person name="Petersen J.M."/>
            <person name="Kemper A."/>
            <person name="Gruber-Vodicka H."/>
            <person name="Cardini U."/>
            <person name="Geest Mvander."/>
            <person name="Kleiner M."/>
            <person name="Bulgheresi S."/>
            <person name="Fussmann M."/>
            <person name="Herbold C."/>
            <person name="Seah B.K.B."/>
            <person name="Antony C.Paul."/>
            <person name="Liu D."/>
            <person name="Belitz A."/>
            <person name="Weber M."/>
        </authorList>
    </citation>
    <scope>NUCLEOTIDE SEQUENCE [LARGE SCALE GENOMIC DNA]</scope>
    <source>
        <strain evidence="3">G_D</strain>
    </source>
</reference>
<evidence type="ECO:0000313" key="3">
    <source>
        <dbReference type="EMBL" id="ODB97961.1"/>
    </source>
</evidence>
<organism evidence="3 4">
    <name type="scientific">Candidatus Thiodiazotropha endoloripes</name>
    <dbReference type="NCBI Taxonomy" id="1818881"/>
    <lineage>
        <taxon>Bacteria</taxon>
        <taxon>Pseudomonadati</taxon>
        <taxon>Pseudomonadota</taxon>
        <taxon>Gammaproteobacteria</taxon>
        <taxon>Chromatiales</taxon>
        <taxon>Sedimenticolaceae</taxon>
        <taxon>Candidatus Thiodiazotropha</taxon>
    </lineage>
</organism>
<dbReference type="OrthoDB" id="8234923at2"/>
<evidence type="ECO:0000259" key="2">
    <source>
        <dbReference type="Pfam" id="PF04809"/>
    </source>
</evidence>
<keyword evidence="4" id="KW-1185">Reference proteome</keyword>
<dbReference type="Gene3D" id="3.30.1370.140">
    <property type="entry name" value="HupH hydrogenase expression protein, C-terminal domain"/>
    <property type="match status" value="1"/>
</dbReference>
<dbReference type="InterPro" id="IPR038527">
    <property type="entry name" value="HupH_C_sf"/>
</dbReference>
<proteinExistence type="inferred from homology"/>
<feature type="domain" description="HupH hydrogenase expression protein C-terminal" evidence="2">
    <location>
        <begin position="23"/>
        <end position="135"/>
    </location>
</feature>
<comment type="caution">
    <text evidence="3">The sequence shown here is derived from an EMBL/GenBank/DDBJ whole genome shotgun (WGS) entry which is preliminary data.</text>
</comment>
<sequence>MQRLQDIAIKVESPEGVQASHGNALPILHEILHALQRFSTEGEQSCIDLRSLPFGPGDEEELLRLLGRGEINVTMDALGESTIWETAFSGVWIVDHRNAEGEPVALQIEIGPVPQIVFSQQEDIVDAIDRLEAQLNDH</sequence>
<evidence type="ECO:0000256" key="1">
    <source>
        <dbReference type="ARBA" id="ARBA00010832"/>
    </source>
</evidence>
<gene>
    <name evidence="3" type="ORF">A3196_15040</name>
</gene>
<comment type="similarity">
    <text evidence="1">Belongs to the HupH/HyaF family.</text>
</comment>
<dbReference type="Proteomes" id="UP000094849">
    <property type="component" value="Unassembled WGS sequence"/>
</dbReference>
<evidence type="ECO:0000313" key="4">
    <source>
        <dbReference type="Proteomes" id="UP000094849"/>
    </source>
</evidence>
<dbReference type="RefSeq" id="WP_069005934.1">
    <property type="nucleotide sequence ID" value="NZ_LVJW01000003.1"/>
</dbReference>
<protein>
    <submittedName>
        <fullName evidence="3">Hydrogenase accessory protein HupE</fullName>
    </submittedName>
</protein>
<dbReference type="STRING" id="1818881.A3196_15040"/>
<name>A0A1E2UTF5_9GAMM</name>